<evidence type="ECO:0000256" key="10">
    <source>
        <dbReference type="ARBA" id="ARBA00022960"/>
    </source>
</evidence>
<comment type="cofactor">
    <cofactor evidence="1">
        <name>Mn(2+)</name>
        <dbReference type="ChEBI" id="CHEBI:29035"/>
    </cofactor>
</comment>
<evidence type="ECO:0000256" key="13">
    <source>
        <dbReference type="ARBA" id="ARBA00047614"/>
    </source>
</evidence>
<feature type="binding site" evidence="16">
    <location>
        <position position="328"/>
    </location>
    <ligand>
        <name>Mg(2+)</name>
        <dbReference type="ChEBI" id="CHEBI:18420"/>
        <label>1</label>
    </ligand>
</feature>
<dbReference type="GO" id="GO:0008716">
    <property type="term" value="F:D-alanine-D-alanine ligase activity"/>
    <property type="evidence" value="ECO:0007669"/>
    <property type="project" value="UniProtKB-UniRule"/>
</dbReference>
<keyword evidence="8 17" id="KW-0547">Nucleotide-binding</keyword>
<evidence type="ECO:0000256" key="3">
    <source>
        <dbReference type="ARBA" id="ARBA00010871"/>
    </source>
</evidence>
<dbReference type="GO" id="GO:0046872">
    <property type="term" value="F:metal ion binding"/>
    <property type="evidence" value="ECO:0007669"/>
    <property type="project" value="UniProtKB-KW"/>
</dbReference>
<evidence type="ECO:0000256" key="2">
    <source>
        <dbReference type="ARBA" id="ARBA00004496"/>
    </source>
</evidence>
<feature type="binding site" evidence="16">
    <location>
        <position position="340"/>
    </location>
    <ligand>
        <name>Mg(2+)</name>
        <dbReference type="ChEBI" id="CHEBI:18420"/>
        <label>2</label>
    </ligand>
</feature>
<feature type="active site" evidence="15">
    <location>
        <position position="217"/>
    </location>
</feature>
<dbReference type="InterPro" id="IPR000291">
    <property type="entry name" value="D-Ala_lig_Van_CS"/>
</dbReference>
<evidence type="ECO:0000256" key="14">
    <source>
        <dbReference type="HAMAP-Rule" id="MF_00047"/>
    </source>
</evidence>
<dbReference type="GO" id="GO:0008360">
    <property type="term" value="P:regulation of cell shape"/>
    <property type="evidence" value="ECO:0007669"/>
    <property type="project" value="UniProtKB-KW"/>
</dbReference>
<keyword evidence="5 14" id="KW-0963">Cytoplasm</keyword>
<dbReference type="Gene3D" id="3.30.1490.20">
    <property type="entry name" value="ATP-grasp fold, A domain"/>
    <property type="match status" value="1"/>
</dbReference>
<keyword evidence="6 14" id="KW-0436">Ligase</keyword>
<evidence type="ECO:0000313" key="19">
    <source>
        <dbReference type="EMBL" id="PZX20749.1"/>
    </source>
</evidence>
<dbReference type="HAMAP" id="MF_00047">
    <property type="entry name" value="Dala_Dala_lig"/>
    <property type="match status" value="1"/>
</dbReference>
<dbReference type="EMBL" id="QKZK01000001">
    <property type="protein sequence ID" value="PZX20749.1"/>
    <property type="molecule type" value="Genomic_DNA"/>
</dbReference>
<evidence type="ECO:0000256" key="12">
    <source>
        <dbReference type="ARBA" id="ARBA00023316"/>
    </source>
</evidence>
<comment type="cofactor">
    <cofactor evidence="16">
        <name>Mg(2+)</name>
        <dbReference type="ChEBI" id="CHEBI:18420"/>
    </cofactor>
    <cofactor evidence="16">
        <name>Mn(2+)</name>
        <dbReference type="ChEBI" id="CHEBI:29035"/>
    </cofactor>
    <text evidence="16">Binds 2 magnesium or manganese ions per subunit.</text>
</comment>
<evidence type="ECO:0000256" key="9">
    <source>
        <dbReference type="ARBA" id="ARBA00022840"/>
    </source>
</evidence>
<organism evidence="19 20">
    <name type="scientific">Breznakibacter xylanolyticus</name>
    <dbReference type="NCBI Taxonomy" id="990"/>
    <lineage>
        <taxon>Bacteria</taxon>
        <taxon>Pseudomonadati</taxon>
        <taxon>Bacteroidota</taxon>
        <taxon>Bacteroidia</taxon>
        <taxon>Marinilabiliales</taxon>
        <taxon>Marinilabiliaceae</taxon>
        <taxon>Breznakibacter</taxon>
    </lineage>
</organism>
<evidence type="ECO:0000256" key="1">
    <source>
        <dbReference type="ARBA" id="ARBA00001936"/>
    </source>
</evidence>
<evidence type="ECO:0000256" key="15">
    <source>
        <dbReference type="PIRSR" id="PIRSR039102-1"/>
    </source>
</evidence>
<dbReference type="PANTHER" id="PTHR23132:SF23">
    <property type="entry name" value="D-ALANINE--D-ALANINE LIGASE B"/>
    <property type="match status" value="1"/>
</dbReference>
<keyword evidence="16" id="KW-0460">Magnesium</keyword>
<comment type="subcellular location">
    <subcellularLocation>
        <location evidence="2 14">Cytoplasm</location>
    </subcellularLocation>
</comment>
<accession>A0A2W7QFN5</accession>
<dbReference type="SUPFAM" id="SSF56059">
    <property type="entry name" value="Glutathione synthetase ATP-binding domain-like"/>
    <property type="match status" value="1"/>
</dbReference>
<dbReference type="InterPro" id="IPR011095">
    <property type="entry name" value="Dala_Dala_lig_C"/>
</dbReference>
<dbReference type="PANTHER" id="PTHR23132">
    <property type="entry name" value="D-ALANINE--D-ALANINE LIGASE"/>
    <property type="match status" value="1"/>
</dbReference>
<feature type="domain" description="ATP-grasp" evidence="18">
    <location>
        <begin position="173"/>
        <end position="373"/>
    </location>
</feature>
<dbReference type="InterPro" id="IPR005905">
    <property type="entry name" value="D_ala_D_ala"/>
</dbReference>
<keyword evidence="12 14" id="KW-0961">Cell wall biogenesis/degradation</keyword>
<evidence type="ECO:0000256" key="16">
    <source>
        <dbReference type="PIRSR" id="PIRSR039102-3"/>
    </source>
</evidence>
<dbReference type="NCBIfam" id="NF002378">
    <property type="entry name" value="PRK01372.1"/>
    <property type="match status" value="1"/>
</dbReference>
<proteinExistence type="inferred from homology"/>
<dbReference type="InterPro" id="IPR016185">
    <property type="entry name" value="PreATP-grasp_dom_sf"/>
</dbReference>
<keyword evidence="10 14" id="KW-0133">Cell shape</keyword>
<feature type="binding site" evidence="16">
    <location>
        <position position="342"/>
    </location>
    <ligand>
        <name>Mg(2+)</name>
        <dbReference type="ChEBI" id="CHEBI:18420"/>
        <label>2</label>
    </ligand>
</feature>
<dbReference type="Gene3D" id="3.40.50.20">
    <property type="match status" value="1"/>
</dbReference>
<comment type="similarity">
    <text evidence="3 14">Belongs to the D-alanine--D-alanine ligase family.</text>
</comment>
<dbReference type="Pfam" id="PF01820">
    <property type="entry name" value="Dala_Dala_lig_N"/>
    <property type="match status" value="1"/>
</dbReference>
<evidence type="ECO:0000313" key="20">
    <source>
        <dbReference type="Proteomes" id="UP000249239"/>
    </source>
</evidence>
<dbReference type="InterPro" id="IPR011127">
    <property type="entry name" value="Dala_Dala_lig_N"/>
</dbReference>
<reference evidence="19 20" key="1">
    <citation type="submission" date="2018-06" db="EMBL/GenBank/DDBJ databases">
        <title>Genomic Encyclopedia of Archaeal and Bacterial Type Strains, Phase II (KMG-II): from individual species to whole genera.</title>
        <authorList>
            <person name="Goeker M."/>
        </authorList>
    </citation>
    <scope>NUCLEOTIDE SEQUENCE [LARGE SCALE GENOMIC DNA]</scope>
    <source>
        <strain evidence="19 20">DSM 6779</strain>
    </source>
</reference>
<comment type="catalytic activity">
    <reaction evidence="13 14">
        <text>2 D-alanine + ATP = D-alanyl-D-alanine + ADP + phosphate + H(+)</text>
        <dbReference type="Rhea" id="RHEA:11224"/>
        <dbReference type="ChEBI" id="CHEBI:15378"/>
        <dbReference type="ChEBI" id="CHEBI:30616"/>
        <dbReference type="ChEBI" id="CHEBI:43474"/>
        <dbReference type="ChEBI" id="CHEBI:57416"/>
        <dbReference type="ChEBI" id="CHEBI:57822"/>
        <dbReference type="ChEBI" id="CHEBI:456216"/>
        <dbReference type="EC" id="6.3.2.4"/>
    </reaction>
</comment>
<dbReference type="SUPFAM" id="SSF52440">
    <property type="entry name" value="PreATP-grasp domain"/>
    <property type="match status" value="1"/>
</dbReference>
<dbReference type="Proteomes" id="UP000249239">
    <property type="component" value="Unassembled WGS sequence"/>
</dbReference>
<dbReference type="GO" id="GO:0005524">
    <property type="term" value="F:ATP binding"/>
    <property type="evidence" value="ECO:0007669"/>
    <property type="project" value="UniProtKB-UniRule"/>
</dbReference>
<dbReference type="UniPathway" id="UPA00219"/>
<dbReference type="PROSITE" id="PS00844">
    <property type="entry name" value="DALA_DALA_LIGASE_2"/>
    <property type="match status" value="1"/>
</dbReference>
<keyword evidence="16" id="KW-0464">Manganese</keyword>
<comment type="pathway">
    <text evidence="14">Cell wall biogenesis; peptidoglycan biosynthesis.</text>
</comment>
<evidence type="ECO:0000256" key="6">
    <source>
        <dbReference type="ARBA" id="ARBA00022598"/>
    </source>
</evidence>
<dbReference type="EC" id="6.3.2.4" evidence="4 14"/>
<keyword evidence="11 14" id="KW-0573">Peptidoglycan synthesis</keyword>
<keyword evidence="7 16" id="KW-0479">Metal-binding</keyword>
<dbReference type="AlphaFoldDB" id="A0A2W7QFN5"/>
<dbReference type="GO" id="GO:0005737">
    <property type="term" value="C:cytoplasm"/>
    <property type="evidence" value="ECO:0007669"/>
    <property type="project" value="UniProtKB-SubCell"/>
</dbReference>
<evidence type="ECO:0000256" key="11">
    <source>
        <dbReference type="ARBA" id="ARBA00022984"/>
    </source>
</evidence>
<name>A0A2W7QFN5_9BACT</name>
<dbReference type="Pfam" id="PF07478">
    <property type="entry name" value="Dala_Dala_lig_C"/>
    <property type="match status" value="1"/>
</dbReference>
<feature type="binding site" evidence="16">
    <location>
        <position position="340"/>
    </location>
    <ligand>
        <name>Mg(2+)</name>
        <dbReference type="ChEBI" id="CHEBI:18420"/>
        <label>1</label>
    </ligand>
</feature>
<evidence type="ECO:0000256" key="4">
    <source>
        <dbReference type="ARBA" id="ARBA00012216"/>
    </source>
</evidence>
<dbReference type="PIRSF" id="PIRSF039102">
    <property type="entry name" value="Ddl/VanB"/>
    <property type="match status" value="1"/>
</dbReference>
<dbReference type="Gene3D" id="3.30.470.20">
    <property type="entry name" value="ATP-grasp fold, B domain"/>
    <property type="match status" value="1"/>
</dbReference>
<dbReference type="GO" id="GO:0071555">
    <property type="term" value="P:cell wall organization"/>
    <property type="evidence" value="ECO:0007669"/>
    <property type="project" value="UniProtKB-KW"/>
</dbReference>
<keyword evidence="20" id="KW-1185">Reference proteome</keyword>
<dbReference type="PROSITE" id="PS00843">
    <property type="entry name" value="DALA_DALA_LIGASE_1"/>
    <property type="match status" value="1"/>
</dbReference>
<protein>
    <recommendedName>
        <fullName evidence="4 14">D-alanine--D-alanine ligase</fullName>
        <ecNumber evidence="4 14">6.3.2.4</ecNumber>
    </recommendedName>
    <alternativeName>
        <fullName evidence="14">D-Ala-D-Ala ligase</fullName>
    </alternativeName>
    <alternativeName>
        <fullName evidence="14">D-alanylalanine synthetase</fullName>
    </alternativeName>
</protein>
<gene>
    <name evidence="14" type="primary">ddl</name>
    <name evidence="19" type="ORF">LX69_00174</name>
</gene>
<dbReference type="PROSITE" id="PS50975">
    <property type="entry name" value="ATP_GRASP"/>
    <property type="match status" value="1"/>
</dbReference>
<feature type="active site" evidence="15">
    <location>
        <position position="351"/>
    </location>
</feature>
<comment type="function">
    <text evidence="14">Cell wall formation.</text>
</comment>
<dbReference type="GO" id="GO:0009252">
    <property type="term" value="P:peptidoglycan biosynthetic process"/>
    <property type="evidence" value="ECO:0007669"/>
    <property type="project" value="UniProtKB-UniRule"/>
</dbReference>
<dbReference type="NCBIfam" id="TIGR01205">
    <property type="entry name" value="D_ala_D_alaTIGR"/>
    <property type="match status" value="1"/>
</dbReference>
<sequence length="377" mass="41958">MNKPYKAIPSRGGFFIERIRDEHPSNPENSLLLQPNINKKKDIFHIHISQHNKHMKNIAIVYGGYSSEEVVSRKSVEGLLTFIDTARYNLYPVLITKTEWSAVLEGTHYPIDKNDFSFVRDGQKVTFDLAYITIHGTPGENGLLQGYFNLIGLPHSTCDVLTAAITFNKFTCNTYLKGFGVTVADSVMLRKGNSYDKFEIAEKTGLPCFVKPNAGGSSFGVSKVTTASDLDAAIQKAFTEGDEVIIEQYIKGTELTCGLYKTGGKHHVLPITEVVSKNDFFDYEAKYTANMADEITPARIPEEVADRIRTIVAIIYDILGCKGIVRIDFILSEGRIFLLEVNTTPGMTATSFIPQQIRAAGLDIKQVFTEVIEECML</sequence>
<evidence type="ECO:0000256" key="5">
    <source>
        <dbReference type="ARBA" id="ARBA00022490"/>
    </source>
</evidence>
<evidence type="ECO:0000259" key="18">
    <source>
        <dbReference type="PROSITE" id="PS50975"/>
    </source>
</evidence>
<feature type="active site" evidence="15">
    <location>
        <position position="68"/>
    </location>
</feature>
<dbReference type="InterPro" id="IPR011761">
    <property type="entry name" value="ATP-grasp"/>
</dbReference>
<comment type="caution">
    <text evidence="19">The sequence shown here is derived from an EMBL/GenBank/DDBJ whole genome shotgun (WGS) entry which is preliminary data.</text>
</comment>
<evidence type="ECO:0000256" key="17">
    <source>
        <dbReference type="PROSITE-ProRule" id="PRU00409"/>
    </source>
</evidence>
<keyword evidence="9 17" id="KW-0067">ATP-binding</keyword>
<evidence type="ECO:0000256" key="7">
    <source>
        <dbReference type="ARBA" id="ARBA00022723"/>
    </source>
</evidence>
<dbReference type="InterPro" id="IPR013815">
    <property type="entry name" value="ATP_grasp_subdomain_1"/>
</dbReference>
<dbReference type="NCBIfam" id="NF002527">
    <property type="entry name" value="PRK01966.1-3"/>
    <property type="match status" value="1"/>
</dbReference>
<evidence type="ECO:0000256" key="8">
    <source>
        <dbReference type="ARBA" id="ARBA00022741"/>
    </source>
</evidence>